<evidence type="ECO:0000256" key="2">
    <source>
        <dbReference type="ARBA" id="ARBA00022723"/>
    </source>
</evidence>
<comment type="caution">
    <text evidence="7">The sequence shown here is derived from an EMBL/GenBank/DDBJ whole genome shotgun (WGS) entry which is preliminary data.</text>
</comment>
<dbReference type="SMART" id="SM00298">
    <property type="entry name" value="CHROMO"/>
    <property type="match status" value="1"/>
</dbReference>
<dbReference type="GO" id="GO:0046872">
    <property type="term" value="F:metal ion binding"/>
    <property type="evidence" value="ECO:0007669"/>
    <property type="project" value="UniProtKB-KW"/>
</dbReference>
<dbReference type="GO" id="GO:0032454">
    <property type="term" value="F:histone H3K9 demethylase activity"/>
    <property type="evidence" value="ECO:0007669"/>
    <property type="project" value="InterPro"/>
</dbReference>
<dbReference type="EMBL" id="JWZX01002152">
    <property type="protein sequence ID" value="KOO30829.1"/>
    <property type="molecule type" value="Genomic_DNA"/>
</dbReference>
<comment type="subcellular location">
    <subcellularLocation>
        <location evidence="1">Nucleus</location>
    </subcellularLocation>
</comment>
<dbReference type="InterPro" id="IPR000953">
    <property type="entry name" value="Chromo/chromo_shadow_dom"/>
</dbReference>
<evidence type="ECO:0000259" key="6">
    <source>
        <dbReference type="PROSITE" id="PS51184"/>
    </source>
</evidence>
<organism evidence="7 8">
    <name type="scientific">Chrysochromulina tobinii</name>
    <dbReference type="NCBI Taxonomy" id="1460289"/>
    <lineage>
        <taxon>Eukaryota</taxon>
        <taxon>Haptista</taxon>
        <taxon>Haptophyta</taxon>
        <taxon>Prymnesiophyceae</taxon>
        <taxon>Prymnesiales</taxon>
        <taxon>Chrysochromulinaceae</taxon>
        <taxon>Chrysochromulina</taxon>
    </lineage>
</organism>
<dbReference type="PANTHER" id="PTHR12549:SF38">
    <property type="entry name" value="JMJC DOMAIN-CONTAINING HISTONE DEMETHYLASE 2, ISOFORM A"/>
    <property type="match status" value="1"/>
</dbReference>
<reference evidence="8" key="1">
    <citation type="journal article" date="2015" name="PLoS Genet.">
        <title>Genome Sequence and Transcriptome Analyses of Chrysochromulina tobin: Metabolic Tools for Enhanced Algal Fitness in the Prominent Order Prymnesiales (Haptophyceae).</title>
        <authorList>
            <person name="Hovde B.T."/>
            <person name="Deodato C.R."/>
            <person name="Hunsperger H.M."/>
            <person name="Ryken S.A."/>
            <person name="Yost W."/>
            <person name="Jha R.K."/>
            <person name="Patterson J."/>
            <person name="Monnat R.J. Jr."/>
            <person name="Barlow S.B."/>
            <person name="Starkenburg S.R."/>
            <person name="Cattolico R.A."/>
        </authorList>
    </citation>
    <scope>NUCLEOTIDE SEQUENCE</scope>
    <source>
        <strain evidence="8">CCMP291</strain>
    </source>
</reference>
<dbReference type="InterPro" id="IPR003347">
    <property type="entry name" value="JmjC_dom"/>
</dbReference>
<dbReference type="Gene3D" id="2.40.50.40">
    <property type="match status" value="1"/>
</dbReference>
<dbReference type="Proteomes" id="UP000037460">
    <property type="component" value="Unassembled WGS sequence"/>
</dbReference>
<dbReference type="GO" id="GO:0031490">
    <property type="term" value="F:chromatin DNA binding"/>
    <property type="evidence" value="ECO:0007669"/>
    <property type="project" value="TreeGrafter"/>
</dbReference>
<dbReference type="PANTHER" id="PTHR12549">
    <property type="entry name" value="JMJC DOMAIN-CONTAINING HISTONE DEMETHYLATION PROTEIN"/>
    <property type="match status" value="1"/>
</dbReference>
<evidence type="ECO:0000256" key="1">
    <source>
        <dbReference type="ARBA" id="ARBA00004123"/>
    </source>
</evidence>
<evidence type="ECO:0000313" key="8">
    <source>
        <dbReference type="Proteomes" id="UP000037460"/>
    </source>
</evidence>
<feature type="region of interest" description="Disordered" evidence="4">
    <location>
        <begin position="392"/>
        <end position="435"/>
    </location>
</feature>
<dbReference type="InterPro" id="IPR045109">
    <property type="entry name" value="LSDs-like"/>
</dbReference>
<keyword evidence="7" id="KW-0489">Methyltransferase</keyword>
<keyword evidence="3" id="KW-0539">Nucleus</keyword>
<protein>
    <submittedName>
        <fullName evidence="7">Lysine-specific demethylase 3a-like protein</fullName>
    </submittedName>
</protein>
<gene>
    <name evidence="7" type="ORF">Ctob_014327</name>
</gene>
<dbReference type="GO" id="GO:0006357">
    <property type="term" value="P:regulation of transcription by RNA polymerase II"/>
    <property type="evidence" value="ECO:0007669"/>
    <property type="project" value="TreeGrafter"/>
</dbReference>
<dbReference type="SUPFAM" id="SSF51197">
    <property type="entry name" value="Clavaminate synthase-like"/>
    <property type="match status" value="1"/>
</dbReference>
<evidence type="ECO:0000256" key="4">
    <source>
        <dbReference type="SAM" id="MobiDB-lite"/>
    </source>
</evidence>
<dbReference type="InterPro" id="IPR023780">
    <property type="entry name" value="Chromo_domain"/>
</dbReference>
<proteinExistence type="predicted"/>
<dbReference type="PROSITE" id="PS51184">
    <property type="entry name" value="JMJC"/>
    <property type="match status" value="1"/>
</dbReference>
<feature type="region of interest" description="Disordered" evidence="4">
    <location>
        <begin position="117"/>
        <end position="145"/>
    </location>
</feature>
<feature type="domain" description="JmjC" evidence="6">
    <location>
        <begin position="42"/>
        <end position="218"/>
    </location>
</feature>
<feature type="domain" description="Chromo" evidence="5">
    <location>
        <begin position="271"/>
        <end position="327"/>
    </location>
</feature>
<evidence type="ECO:0000259" key="5">
    <source>
        <dbReference type="PROSITE" id="PS50013"/>
    </source>
</evidence>
<dbReference type="CDD" id="cd00024">
    <property type="entry name" value="CD_CSD"/>
    <property type="match status" value="1"/>
</dbReference>
<keyword evidence="7" id="KW-0808">Transferase</keyword>
<dbReference type="OrthoDB" id="1667110at2759"/>
<dbReference type="PROSITE" id="PS50013">
    <property type="entry name" value="CHROMO_2"/>
    <property type="match status" value="1"/>
</dbReference>
<sequence length="435" mass="47514">MMSINVTIKVLPINVTLAIGSADPTSETRAACEHTNAPAYTKRDGALNLASKLPRYCLPPDLGPKMYLGFGALTPEGRFVRASTSERHAAGTGLHVDIADAVNILCHIEPLRAPSWAPRSGAGGLGGPVGTEDDGGTQDGAAGGPSKGTFYINARLRKRLKEEGVVGWRFVQRLGDAVFIPCGCPHQVLNLRSCIKVAMDFVSPEHIARCLAHTEQFRLLPRGHGRRQDTLSTKSVLLHTVAHALRTAGVYVAPGYALGPPPTLVGGEVEYSVEYIAAERMKGNKLEYNVKWLGYEEWTWEPARHLKNTKALLEWQAKKQQNLTVPEEWVWPVEGETIEVEVAASEDAPAVWVTAEVLVVLVDGTFQARIVLPDGSDQWEDWFSWQEEGTDWRRRAQQPRAAPSSGAVLSPIKKQRLGSDDQLDSNGSCGEKAME</sequence>
<dbReference type="GO" id="GO:0008168">
    <property type="term" value="F:methyltransferase activity"/>
    <property type="evidence" value="ECO:0007669"/>
    <property type="project" value="UniProtKB-KW"/>
</dbReference>
<dbReference type="Pfam" id="PF02373">
    <property type="entry name" value="JmjC"/>
    <property type="match status" value="1"/>
</dbReference>
<dbReference type="GO" id="GO:0003712">
    <property type="term" value="F:transcription coregulator activity"/>
    <property type="evidence" value="ECO:0007669"/>
    <property type="project" value="TreeGrafter"/>
</dbReference>
<evidence type="ECO:0000256" key="3">
    <source>
        <dbReference type="ARBA" id="ARBA00023242"/>
    </source>
</evidence>
<dbReference type="Pfam" id="PF00385">
    <property type="entry name" value="Chromo"/>
    <property type="match status" value="1"/>
</dbReference>
<dbReference type="SMART" id="SM00558">
    <property type="entry name" value="JmjC"/>
    <property type="match status" value="1"/>
</dbReference>
<keyword evidence="2" id="KW-0479">Metal-binding</keyword>
<dbReference type="GO" id="GO:0000118">
    <property type="term" value="C:histone deacetylase complex"/>
    <property type="evidence" value="ECO:0007669"/>
    <property type="project" value="TreeGrafter"/>
</dbReference>
<dbReference type="InterPro" id="IPR016197">
    <property type="entry name" value="Chromo-like_dom_sf"/>
</dbReference>
<name>A0A0M0JW70_9EUKA</name>
<dbReference type="GO" id="GO:0032259">
    <property type="term" value="P:methylation"/>
    <property type="evidence" value="ECO:0007669"/>
    <property type="project" value="UniProtKB-KW"/>
</dbReference>
<dbReference type="Gene3D" id="2.60.120.650">
    <property type="entry name" value="Cupin"/>
    <property type="match status" value="2"/>
</dbReference>
<evidence type="ECO:0000313" key="7">
    <source>
        <dbReference type="EMBL" id="KOO30829.1"/>
    </source>
</evidence>
<dbReference type="GO" id="GO:0000785">
    <property type="term" value="C:chromatin"/>
    <property type="evidence" value="ECO:0007669"/>
    <property type="project" value="TreeGrafter"/>
</dbReference>
<dbReference type="SUPFAM" id="SSF54160">
    <property type="entry name" value="Chromo domain-like"/>
    <property type="match status" value="1"/>
</dbReference>
<dbReference type="AlphaFoldDB" id="A0A0M0JW70"/>
<accession>A0A0M0JW70</accession>
<keyword evidence="8" id="KW-1185">Reference proteome</keyword>